<dbReference type="Proteomes" id="UP000663193">
    <property type="component" value="Chromosome 13"/>
</dbReference>
<dbReference type="AlphaFoldDB" id="A0A7U2I753"/>
<evidence type="ECO:0000313" key="2">
    <source>
        <dbReference type="Proteomes" id="UP000663193"/>
    </source>
</evidence>
<protein>
    <submittedName>
        <fullName evidence="1">Uncharacterized protein</fullName>
    </submittedName>
</protein>
<name>A0A7U2I753_PHANO</name>
<organism evidence="1 2">
    <name type="scientific">Phaeosphaeria nodorum (strain SN15 / ATCC MYA-4574 / FGSC 10173)</name>
    <name type="common">Glume blotch fungus</name>
    <name type="synonym">Parastagonospora nodorum</name>
    <dbReference type="NCBI Taxonomy" id="321614"/>
    <lineage>
        <taxon>Eukaryota</taxon>
        <taxon>Fungi</taxon>
        <taxon>Dikarya</taxon>
        <taxon>Ascomycota</taxon>
        <taxon>Pezizomycotina</taxon>
        <taxon>Dothideomycetes</taxon>
        <taxon>Pleosporomycetidae</taxon>
        <taxon>Pleosporales</taxon>
        <taxon>Pleosporineae</taxon>
        <taxon>Phaeosphaeriaceae</taxon>
        <taxon>Parastagonospora</taxon>
    </lineage>
</organism>
<sequence>MSSRWSDERRHAGVPTSCEGAILMQALEVIDMRGFGRWFGLWGVTAAGVPTSCDAAILDARPRVIGKLDYGNDFGNVCLLACCDMLIMSEDFLLPD</sequence>
<accession>A0A7U2I753</accession>
<reference evidence="2" key="1">
    <citation type="journal article" date="2021" name="BMC Genomics">
        <title>Chromosome-level genome assembly and manually-curated proteome of model necrotroph Parastagonospora nodorum Sn15 reveals a genome-wide trove of candidate effector homologs, and redundancy of virulence-related functions within an accessory chromosome.</title>
        <authorList>
            <person name="Bertazzoni S."/>
            <person name="Jones D.A.B."/>
            <person name="Phan H.T."/>
            <person name="Tan K.-C."/>
            <person name="Hane J.K."/>
        </authorList>
    </citation>
    <scope>NUCLEOTIDE SEQUENCE [LARGE SCALE GENOMIC DNA]</scope>
    <source>
        <strain evidence="2">SN15 / ATCC MYA-4574 / FGSC 10173)</strain>
    </source>
</reference>
<proteinExistence type="predicted"/>
<evidence type="ECO:0000313" key="1">
    <source>
        <dbReference type="EMBL" id="QRD02467.1"/>
    </source>
</evidence>
<dbReference type="VEuPathDB" id="FungiDB:JI435_303790"/>
<dbReference type="EMBL" id="CP069035">
    <property type="protein sequence ID" value="QRD02467.1"/>
    <property type="molecule type" value="Genomic_DNA"/>
</dbReference>
<keyword evidence="2" id="KW-1185">Reference proteome</keyword>
<gene>
    <name evidence="1" type="ORF">JI435_303790</name>
</gene>